<dbReference type="KEGG" id="tsph:KIH39_06665"/>
<keyword evidence="6 7" id="KW-0472">Membrane</keyword>
<dbReference type="AlphaFoldDB" id="A0A8E6EUD6"/>
<evidence type="ECO:0000259" key="8">
    <source>
        <dbReference type="Pfam" id="PF01694"/>
    </source>
</evidence>
<dbReference type="EMBL" id="CP074694">
    <property type="protein sequence ID" value="QVL33589.1"/>
    <property type="molecule type" value="Genomic_DNA"/>
</dbReference>
<reference evidence="9" key="1">
    <citation type="submission" date="2021-05" db="EMBL/GenBank/DDBJ databases">
        <title>Complete genome sequence of the cellulolytic planctomycete Telmatocola sphagniphila SP2T and characterization of the first cellulase from planctomycetes.</title>
        <authorList>
            <person name="Rakitin A.L."/>
            <person name="Beletsky A.V."/>
            <person name="Naumoff D.G."/>
            <person name="Kulichevskaya I.S."/>
            <person name="Mardanov A.V."/>
            <person name="Ravin N.V."/>
            <person name="Dedysh S.N."/>
        </authorList>
    </citation>
    <scope>NUCLEOTIDE SEQUENCE</scope>
    <source>
        <strain evidence="9">SP2T</strain>
    </source>
</reference>
<evidence type="ECO:0000256" key="3">
    <source>
        <dbReference type="ARBA" id="ARBA00022692"/>
    </source>
</evidence>
<feature type="transmembrane region" description="Helical" evidence="7">
    <location>
        <begin position="282"/>
        <end position="302"/>
    </location>
</feature>
<sequence>MPKTFTPPYRKTKMLALAAASLLLLYSKYSTPNGGGLDSGLLILLWIYALYYSAKNLIYPQKVLVQEGKLISRGLSNWETNASNVQANFYDGGGLRLRFLNLEFVQAEASEIEQLRNSESQYGTHCTLAGLTLEQIDELRALLPIAPPPFRSPAEQIESYHREMIRRKPIPLATFGLIAAIVFVFLGMCLKGISPFHQETQQLIDAGANYGPLTTNGDYFRLITNLFIHLGVLHLLCNAITLQILGTTAERIYGSARFLFLYFVSGLFGSIFSLLMQPEIVSAGASGCIFGIAGSIFAHVLLNKDSMPWPIYLAERKNSLRLIALNLLIGFGVPGIDNYAHLGGLAVGFLLGFWLGPQDAARTNRSQSRFYSAIVIGVVAIVLAVAFLPRIPKEVYQYLQALEEYGPKEAKILEEYNSLLGKWGTQKTPPSEMADEFERLVSKPFHELVTRFPDPKFSPASFREVAPVFQEFMEARDRSWRHTAEAVRTQNAELMRKATEEQKLAESLLEKQKDFFKKGN</sequence>
<feature type="domain" description="Peptidase S54 rhomboid" evidence="8">
    <location>
        <begin position="217"/>
        <end position="356"/>
    </location>
</feature>
<feature type="transmembrane region" description="Helical" evidence="7">
    <location>
        <begin position="370"/>
        <end position="388"/>
    </location>
</feature>
<evidence type="ECO:0000256" key="6">
    <source>
        <dbReference type="ARBA" id="ARBA00023136"/>
    </source>
</evidence>
<accession>A0A8E6EUD6</accession>
<feature type="transmembrane region" description="Helical" evidence="7">
    <location>
        <begin position="40"/>
        <end position="59"/>
    </location>
</feature>
<protein>
    <submittedName>
        <fullName evidence="9">Rhomboid family intramembrane serine protease</fullName>
    </submittedName>
</protein>
<organism evidence="9 10">
    <name type="scientific">Telmatocola sphagniphila</name>
    <dbReference type="NCBI Taxonomy" id="1123043"/>
    <lineage>
        <taxon>Bacteria</taxon>
        <taxon>Pseudomonadati</taxon>
        <taxon>Planctomycetota</taxon>
        <taxon>Planctomycetia</taxon>
        <taxon>Gemmatales</taxon>
        <taxon>Gemmataceae</taxon>
    </lineage>
</organism>
<evidence type="ECO:0000313" key="10">
    <source>
        <dbReference type="Proteomes" id="UP000676194"/>
    </source>
</evidence>
<dbReference type="Gene3D" id="1.20.1540.10">
    <property type="entry name" value="Rhomboid-like"/>
    <property type="match status" value="1"/>
</dbReference>
<evidence type="ECO:0000256" key="5">
    <source>
        <dbReference type="ARBA" id="ARBA00022989"/>
    </source>
</evidence>
<dbReference type="GO" id="GO:0004252">
    <property type="term" value="F:serine-type endopeptidase activity"/>
    <property type="evidence" value="ECO:0007669"/>
    <property type="project" value="InterPro"/>
</dbReference>
<feature type="transmembrane region" description="Helical" evidence="7">
    <location>
        <begin position="258"/>
        <end position="276"/>
    </location>
</feature>
<dbReference type="InterPro" id="IPR022764">
    <property type="entry name" value="Peptidase_S54_rhomboid_dom"/>
</dbReference>
<dbReference type="SUPFAM" id="SSF144091">
    <property type="entry name" value="Rhomboid-like"/>
    <property type="match status" value="1"/>
</dbReference>
<keyword evidence="3 7" id="KW-0812">Transmembrane</keyword>
<dbReference type="Pfam" id="PF01694">
    <property type="entry name" value="Rhomboid"/>
    <property type="match status" value="1"/>
</dbReference>
<proteinExistence type="inferred from homology"/>
<gene>
    <name evidence="9" type="ORF">KIH39_06665</name>
</gene>
<dbReference type="RefSeq" id="WP_213498501.1">
    <property type="nucleotide sequence ID" value="NZ_CP074694.1"/>
</dbReference>
<feature type="transmembrane region" description="Helical" evidence="7">
    <location>
        <begin position="172"/>
        <end position="193"/>
    </location>
</feature>
<evidence type="ECO:0000313" key="9">
    <source>
        <dbReference type="EMBL" id="QVL33589.1"/>
    </source>
</evidence>
<evidence type="ECO:0000256" key="1">
    <source>
        <dbReference type="ARBA" id="ARBA00004141"/>
    </source>
</evidence>
<evidence type="ECO:0000256" key="2">
    <source>
        <dbReference type="ARBA" id="ARBA00009045"/>
    </source>
</evidence>
<dbReference type="InterPro" id="IPR050925">
    <property type="entry name" value="Rhomboid_protease_S54"/>
</dbReference>
<dbReference type="GO" id="GO:0016020">
    <property type="term" value="C:membrane"/>
    <property type="evidence" value="ECO:0007669"/>
    <property type="project" value="UniProtKB-SubCell"/>
</dbReference>
<dbReference type="Proteomes" id="UP000676194">
    <property type="component" value="Chromosome"/>
</dbReference>
<evidence type="ECO:0000256" key="4">
    <source>
        <dbReference type="ARBA" id="ARBA00022801"/>
    </source>
</evidence>
<evidence type="ECO:0000256" key="7">
    <source>
        <dbReference type="SAM" id="Phobius"/>
    </source>
</evidence>
<feature type="transmembrane region" description="Helical" evidence="7">
    <location>
        <begin position="323"/>
        <end position="350"/>
    </location>
</feature>
<dbReference type="InterPro" id="IPR035952">
    <property type="entry name" value="Rhomboid-like_sf"/>
</dbReference>
<comment type="similarity">
    <text evidence="2">Belongs to the peptidase S54 family.</text>
</comment>
<dbReference type="PANTHER" id="PTHR43731">
    <property type="entry name" value="RHOMBOID PROTEASE"/>
    <property type="match status" value="1"/>
</dbReference>
<name>A0A8E6EUD6_9BACT</name>
<keyword evidence="9" id="KW-0645">Protease</keyword>
<keyword evidence="10" id="KW-1185">Reference proteome</keyword>
<keyword evidence="5 7" id="KW-1133">Transmembrane helix</keyword>
<feature type="transmembrane region" description="Helical" evidence="7">
    <location>
        <begin position="226"/>
        <end position="246"/>
    </location>
</feature>
<comment type="subcellular location">
    <subcellularLocation>
        <location evidence="1">Membrane</location>
        <topology evidence="1">Multi-pass membrane protein</topology>
    </subcellularLocation>
</comment>
<dbReference type="PANTHER" id="PTHR43731:SF14">
    <property type="entry name" value="PRESENILIN-ASSOCIATED RHOMBOID-LIKE PROTEIN, MITOCHONDRIAL"/>
    <property type="match status" value="1"/>
</dbReference>
<dbReference type="GO" id="GO:0006508">
    <property type="term" value="P:proteolysis"/>
    <property type="evidence" value="ECO:0007669"/>
    <property type="project" value="UniProtKB-KW"/>
</dbReference>
<keyword evidence="4" id="KW-0378">Hydrolase</keyword>